<evidence type="ECO:0000313" key="3">
    <source>
        <dbReference type="Proteomes" id="UP001458880"/>
    </source>
</evidence>
<name>A0AAW1IU16_POPJA</name>
<dbReference type="InterPro" id="IPR008914">
    <property type="entry name" value="PEBP"/>
</dbReference>
<keyword evidence="3" id="KW-1185">Reference proteome</keyword>
<dbReference type="FunFam" id="3.90.280.10:FF:000006">
    <property type="entry name" value="protein D3"/>
    <property type="match status" value="1"/>
</dbReference>
<proteinExistence type="inferred from homology"/>
<dbReference type="CDD" id="cd00866">
    <property type="entry name" value="PEBP_euk"/>
    <property type="match status" value="1"/>
</dbReference>
<accession>A0AAW1IU16</accession>
<dbReference type="Gene3D" id="3.90.280.10">
    <property type="entry name" value="PEBP-like"/>
    <property type="match status" value="1"/>
</dbReference>
<dbReference type="SUPFAM" id="SSF49777">
    <property type="entry name" value="PEBP-like"/>
    <property type="match status" value="1"/>
</dbReference>
<dbReference type="PANTHER" id="PTHR11362:SF82">
    <property type="entry name" value="PHOSPHATIDYLETHANOLAMINE-BINDING PROTEIN 4"/>
    <property type="match status" value="1"/>
</dbReference>
<dbReference type="Proteomes" id="UP001458880">
    <property type="component" value="Unassembled WGS sequence"/>
</dbReference>
<sequence>MEKEKIVPDVIDKVPVNILGVTYSNNVQVNGGNELTPTKVKNMPSVKWNADEGSYYVLVMTDPDAPSRTSPKFREWHHWLVANIPGNNVEDGETLSEYIGAAPPKGSGLHRYVLLVYKQPEKLSFTEAKLTNTSGNGRGKFSIRNFAKKYKLGDPIAGNFFQAQWDTYVPTIYKQLGS</sequence>
<organism evidence="2 3">
    <name type="scientific">Popillia japonica</name>
    <name type="common">Japanese beetle</name>
    <dbReference type="NCBI Taxonomy" id="7064"/>
    <lineage>
        <taxon>Eukaryota</taxon>
        <taxon>Metazoa</taxon>
        <taxon>Ecdysozoa</taxon>
        <taxon>Arthropoda</taxon>
        <taxon>Hexapoda</taxon>
        <taxon>Insecta</taxon>
        <taxon>Pterygota</taxon>
        <taxon>Neoptera</taxon>
        <taxon>Endopterygota</taxon>
        <taxon>Coleoptera</taxon>
        <taxon>Polyphaga</taxon>
        <taxon>Scarabaeiformia</taxon>
        <taxon>Scarabaeidae</taxon>
        <taxon>Rutelinae</taxon>
        <taxon>Popillia</taxon>
    </lineage>
</organism>
<protein>
    <submittedName>
        <fullName evidence="2">Phosphatidylethanolamine-binding protein</fullName>
    </submittedName>
</protein>
<dbReference type="Pfam" id="PF01161">
    <property type="entry name" value="PBP"/>
    <property type="match status" value="1"/>
</dbReference>
<dbReference type="PANTHER" id="PTHR11362">
    <property type="entry name" value="PHOSPHATIDYLETHANOLAMINE-BINDING PROTEIN"/>
    <property type="match status" value="1"/>
</dbReference>
<dbReference type="AlphaFoldDB" id="A0AAW1IU16"/>
<dbReference type="InterPro" id="IPR001858">
    <property type="entry name" value="Phosphatidylethanolamine-bd_CS"/>
</dbReference>
<gene>
    <name evidence="2" type="ORF">QE152_g34280</name>
</gene>
<comment type="similarity">
    <text evidence="1">Belongs to the phosphatidylethanolamine-binding protein family.</text>
</comment>
<dbReference type="PROSITE" id="PS01220">
    <property type="entry name" value="PBP"/>
    <property type="match status" value="1"/>
</dbReference>
<dbReference type="EMBL" id="JASPKY010000545">
    <property type="protein sequence ID" value="KAK9693357.1"/>
    <property type="molecule type" value="Genomic_DNA"/>
</dbReference>
<evidence type="ECO:0000256" key="1">
    <source>
        <dbReference type="ARBA" id="ARBA00007091"/>
    </source>
</evidence>
<comment type="caution">
    <text evidence="2">The sequence shown here is derived from an EMBL/GenBank/DDBJ whole genome shotgun (WGS) entry which is preliminary data.</text>
</comment>
<dbReference type="InterPro" id="IPR036610">
    <property type="entry name" value="PEBP-like_sf"/>
</dbReference>
<dbReference type="InterPro" id="IPR035810">
    <property type="entry name" value="PEBP_euk"/>
</dbReference>
<reference evidence="2 3" key="1">
    <citation type="journal article" date="2024" name="BMC Genomics">
        <title>De novo assembly and annotation of Popillia japonica's genome with initial clues to its potential as an invasive pest.</title>
        <authorList>
            <person name="Cucini C."/>
            <person name="Boschi S."/>
            <person name="Funari R."/>
            <person name="Cardaioli E."/>
            <person name="Iannotti N."/>
            <person name="Marturano G."/>
            <person name="Paoli F."/>
            <person name="Bruttini M."/>
            <person name="Carapelli A."/>
            <person name="Frati F."/>
            <person name="Nardi F."/>
        </authorList>
    </citation>
    <scope>NUCLEOTIDE SEQUENCE [LARGE SCALE GENOMIC DNA]</scope>
    <source>
        <strain evidence="2">DMR45628</strain>
    </source>
</reference>
<evidence type="ECO:0000313" key="2">
    <source>
        <dbReference type="EMBL" id="KAK9693357.1"/>
    </source>
</evidence>